<evidence type="ECO:0000256" key="8">
    <source>
        <dbReference type="SAM" id="MobiDB-lite"/>
    </source>
</evidence>
<organism evidence="9 10">
    <name type="scientific">Hapsidospora chrysogenum (strain ATCC 11550 / CBS 779.69 / DSM 880 / IAM 14645 / JCM 23072 / IMI 49137)</name>
    <name type="common">Acremonium chrysogenum</name>
    <dbReference type="NCBI Taxonomy" id="857340"/>
    <lineage>
        <taxon>Eukaryota</taxon>
        <taxon>Fungi</taxon>
        <taxon>Dikarya</taxon>
        <taxon>Ascomycota</taxon>
        <taxon>Pezizomycotina</taxon>
        <taxon>Sordariomycetes</taxon>
        <taxon>Hypocreomycetidae</taxon>
        <taxon>Hypocreales</taxon>
        <taxon>Bionectriaceae</taxon>
        <taxon>Hapsidospora</taxon>
    </lineage>
</organism>
<dbReference type="EMBL" id="JPKY01000178">
    <property type="protein sequence ID" value="KFH40659.1"/>
    <property type="molecule type" value="Genomic_DNA"/>
</dbReference>
<keyword evidence="3" id="KW-0210">Decarboxylase</keyword>
<dbReference type="Gene3D" id="3.90.1150.170">
    <property type="match status" value="1"/>
</dbReference>
<name>A0A086SU77_HAPC1</name>
<gene>
    <name evidence="9" type="ORF">ACRE_086440</name>
</gene>
<dbReference type="PANTHER" id="PTHR45677:SF8">
    <property type="entry name" value="CYSTEINE SULFINIC ACID DECARBOXYLASE"/>
    <property type="match status" value="1"/>
</dbReference>
<dbReference type="GO" id="GO:0005737">
    <property type="term" value="C:cytoplasm"/>
    <property type="evidence" value="ECO:0007669"/>
    <property type="project" value="TreeGrafter"/>
</dbReference>
<dbReference type="Gene3D" id="3.40.640.10">
    <property type="entry name" value="Type I PLP-dependent aspartate aminotransferase-like (Major domain)"/>
    <property type="match status" value="1"/>
</dbReference>
<dbReference type="InterPro" id="IPR015424">
    <property type="entry name" value="PyrdxlP-dep_Trfase"/>
</dbReference>
<proteinExistence type="inferred from homology"/>
<dbReference type="Proteomes" id="UP000029964">
    <property type="component" value="Unassembled WGS sequence"/>
</dbReference>
<dbReference type="AlphaFoldDB" id="A0A086SU77"/>
<keyword evidence="10" id="KW-1185">Reference proteome</keyword>
<comment type="similarity">
    <text evidence="2 7">Belongs to the group II decarboxylase family.</text>
</comment>
<keyword evidence="5 7" id="KW-0456">Lyase</keyword>
<comment type="caution">
    <text evidence="9">The sequence shown here is derived from an EMBL/GenBank/DDBJ whole genome shotgun (WGS) entry which is preliminary data.</text>
</comment>
<evidence type="ECO:0000313" key="9">
    <source>
        <dbReference type="EMBL" id="KFH40659.1"/>
    </source>
</evidence>
<dbReference type="GO" id="GO:0016831">
    <property type="term" value="F:carboxy-lyase activity"/>
    <property type="evidence" value="ECO:0007669"/>
    <property type="project" value="UniProtKB-KW"/>
</dbReference>
<dbReference type="GO" id="GO:0019752">
    <property type="term" value="P:carboxylic acid metabolic process"/>
    <property type="evidence" value="ECO:0007669"/>
    <property type="project" value="InterPro"/>
</dbReference>
<evidence type="ECO:0000256" key="7">
    <source>
        <dbReference type="RuleBase" id="RU000382"/>
    </source>
</evidence>
<evidence type="ECO:0000256" key="2">
    <source>
        <dbReference type="ARBA" id="ARBA00009533"/>
    </source>
</evidence>
<feature type="modified residue" description="N6-(pyridoxal phosphate)lysine" evidence="6">
    <location>
        <position position="408"/>
    </location>
</feature>
<comment type="cofactor">
    <cofactor evidence="1 6 7">
        <name>pyridoxal 5'-phosphate</name>
        <dbReference type="ChEBI" id="CHEBI:597326"/>
    </cofactor>
</comment>
<dbReference type="OrthoDB" id="392571at2759"/>
<dbReference type="GO" id="GO:0030170">
    <property type="term" value="F:pyridoxal phosphate binding"/>
    <property type="evidence" value="ECO:0007669"/>
    <property type="project" value="InterPro"/>
</dbReference>
<keyword evidence="4 6" id="KW-0663">Pyridoxal phosphate</keyword>
<dbReference type="SUPFAM" id="SSF53383">
    <property type="entry name" value="PLP-dependent transferases"/>
    <property type="match status" value="1"/>
</dbReference>
<feature type="region of interest" description="Disordered" evidence="8">
    <location>
        <begin position="1"/>
        <end position="42"/>
    </location>
</feature>
<accession>A0A086SU77</accession>
<feature type="compositionally biased region" description="Polar residues" evidence="8">
    <location>
        <begin position="17"/>
        <end position="26"/>
    </location>
</feature>
<evidence type="ECO:0000256" key="3">
    <source>
        <dbReference type="ARBA" id="ARBA00022793"/>
    </source>
</evidence>
<evidence type="ECO:0000256" key="5">
    <source>
        <dbReference type="ARBA" id="ARBA00023239"/>
    </source>
</evidence>
<reference evidence="10" key="1">
    <citation type="journal article" date="2014" name="Genome Announc.">
        <title>Genome sequence and annotation of Acremonium chrysogenum, producer of the beta-lactam antibiotic cephalosporin C.</title>
        <authorList>
            <person name="Terfehr D."/>
            <person name="Dahlmann T.A."/>
            <person name="Specht T."/>
            <person name="Zadra I."/>
            <person name="Kuernsteiner H."/>
            <person name="Kueck U."/>
        </authorList>
    </citation>
    <scope>NUCLEOTIDE SEQUENCE [LARGE SCALE GENOMIC DNA]</scope>
    <source>
        <strain evidence="10">ATCC 11550 / CBS 779.69 / DSM 880 / IAM 14645 / JCM 23072 / IMI 49137</strain>
    </source>
</reference>
<sequence length="590" mass="62620">MSAATNGSTGNGGPSVASRNGGSSFINGKGNASARGNNIAQTNDDGTIVTEQQMASANGNGHAAANGNGHSAANGHGTANLNGNGNGNAHLSDGTKLGRAEEVDDLLTAVRELVIPFIKAADDAATQKHTGQTYRTPSGETHNVLVDYQKPADLVSRLKMTLPEEGKGKEGLMDSIQKVLQYSVNTWDQGFMDKLFSTNTPVGVISDLVLSVLNTNLHVYQVSPALTVIEKTTARALANMFGFTGPHAGGINCQGGSASNLTSMVVARNTLYPECRSSGNAGHDFVVFTSVHGHYSVEKSAMICGMGSGSVWGVPVDEAGRMKPDALREMVRRAKAEGKTPFYVNATAGTTVRGAYEPLEEISAVCKEHNLWMHVDGSFGGPAIFSKRHKNKLRGSHLADSLTVNPHKMMNVPSTCSFLLGPDMSIFNKANTTAAGYLFHSHADGEVWDLADLTLQCGRRADSLKLALAWQYYGTAGFERQIDHAFDMAEYLFGKIGASPSLELLSPELPSCLQVCFYYAPGGTMSVDSAVNTKMTSTIVHGLIPRGFMVDYAPGEKGSFLRVVVNCQTQKGTLDGLVKAIEEVGKELYG</sequence>
<dbReference type="Pfam" id="PF00282">
    <property type="entry name" value="Pyridoxal_deC"/>
    <property type="match status" value="1"/>
</dbReference>
<protein>
    <submittedName>
        <fullName evidence="9">Glutamate decarboxylase-like protein</fullName>
    </submittedName>
</protein>
<evidence type="ECO:0000256" key="1">
    <source>
        <dbReference type="ARBA" id="ARBA00001933"/>
    </source>
</evidence>
<dbReference type="HOGENOM" id="CLU_011856_0_0_1"/>
<evidence type="ECO:0000256" key="4">
    <source>
        <dbReference type="ARBA" id="ARBA00022898"/>
    </source>
</evidence>
<dbReference type="InterPro" id="IPR015421">
    <property type="entry name" value="PyrdxlP-dep_Trfase_major"/>
</dbReference>
<evidence type="ECO:0000313" key="10">
    <source>
        <dbReference type="Proteomes" id="UP000029964"/>
    </source>
</evidence>
<feature type="compositionally biased region" description="Low complexity" evidence="8">
    <location>
        <begin position="58"/>
        <end position="91"/>
    </location>
</feature>
<feature type="region of interest" description="Disordered" evidence="8">
    <location>
        <begin position="58"/>
        <end position="93"/>
    </location>
</feature>
<dbReference type="InterPro" id="IPR002129">
    <property type="entry name" value="PyrdxlP-dep_de-COase"/>
</dbReference>
<dbReference type="STRING" id="857340.A0A086SU77"/>
<evidence type="ECO:0000256" key="6">
    <source>
        <dbReference type="PIRSR" id="PIRSR602129-50"/>
    </source>
</evidence>
<dbReference type="PANTHER" id="PTHR45677">
    <property type="entry name" value="GLUTAMATE DECARBOXYLASE-RELATED"/>
    <property type="match status" value="1"/>
</dbReference>